<dbReference type="CDD" id="cd04301">
    <property type="entry name" value="NAT_SF"/>
    <property type="match status" value="1"/>
</dbReference>
<dbReference type="InterPro" id="IPR051531">
    <property type="entry name" value="N-acetyltransferase"/>
</dbReference>
<evidence type="ECO:0000259" key="1">
    <source>
        <dbReference type="PROSITE" id="PS51186"/>
    </source>
</evidence>
<keyword evidence="3" id="KW-1185">Reference proteome</keyword>
<dbReference type="Pfam" id="PF13302">
    <property type="entry name" value="Acetyltransf_3"/>
    <property type="match status" value="1"/>
</dbReference>
<evidence type="ECO:0000313" key="2">
    <source>
        <dbReference type="EMBL" id="SPO07279.1"/>
    </source>
</evidence>
<dbReference type="Gene3D" id="3.40.630.30">
    <property type="match status" value="1"/>
</dbReference>
<dbReference type="GO" id="GO:0016747">
    <property type="term" value="F:acyltransferase activity, transferring groups other than amino-acyl groups"/>
    <property type="evidence" value="ECO:0007669"/>
    <property type="project" value="InterPro"/>
</dbReference>
<dbReference type="InterPro" id="IPR016181">
    <property type="entry name" value="Acyl_CoA_acyltransferase"/>
</dbReference>
<dbReference type="EMBL" id="ONZQ02000019">
    <property type="protein sequence ID" value="SPO07279.1"/>
    <property type="molecule type" value="Genomic_DNA"/>
</dbReference>
<reference evidence="2" key="1">
    <citation type="submission" date="2018-03" db="EMBL/GenBank/DDBJ databases">
        <authorList>
            <person name="Guldener U."/>
        </authorList>
    </citation>
    <scope>NUCLEOTIDE SEQUENCE</scope>
</reference>
<sequence>MTVTAEPWSSSAPDAAGRKLVQLPTPAIDALSNGDLESARNLSAYPLPPYLIGPDCSDVWKMRSEQIKVDPRDALWVTRLVIDSEGVVVGRAGFHGQPDREGVVEVGYAIDPLHRRQGHARAAFGILLDVARKDPQVKVVRASVSPDNVASRKVVDHHGLREVGDRWDEDDGFVHTLEVSVS</sequence>
<organism evidence="2 3">
    <name type="scientific">Cephalotrichum gorgonifer</name>
    <dbReference type="NCBI Taxonomy" id="2041049"/>
    <lineage>
        <taxon>Eukaryota</taxon>
        <taxon>Fungi</taxon>
        <taxon>Dikarya</taxon>
        <taxon>Ascomycota</taxon>
        <taxon>Pezizomycotina</taxon>
        <taxon>Sordariomycetes</taxon>
        <taxon>Hypocreomycetidae</taxon>
        <taxon>Microascales</taxon>
        <taxon>Microascaceae</taxon>
        <taxon>Cephalotrichum</taxon>
    </lineage>
</organism>
<feature type="domain" description="N-acetyltransferase" evidence="1">
    <location>
        <begin position="26"/>
        <end position="180"/>
    </location>
</feature>
<dbReference type="Proteomes" id="UP001187682">
    <property type="component" value="Unassembled WGS sequence"/>
</dbReference>
<comment type="caution">
    <text evidence="2">The sequence shown here is derived from an EMBL/GenBank/DDBJ whole genome shotgun (WGS) entry which is preliminary data.</text>
</comment>
<dbReference type="AlphaFoldDB" id="A0AAE8N834"/>
<accession>A0AAE8N834</accession>
<dbReference type="InterPro" id="IPR000182">
    <property type="entry name" value="GNAT_dom"/>
</dbReference>
<evidence type="ECO:0000313" key="3">
    <source>
        <dbReference type="Proteomes" id="UP001187682"/>
    </source>
</evidence>
<dbReference type="PANTHER" id="PTHR43792">
    <property type="entry name" value="GNAT FAMILY, PUTATIVE (AFU_ORTHOLOGUE AFUA_3G00765)-RELATED-RELATED"/>
    <property type="match status" value="1"/>
</dbReference>
<dbReference type="PROSITE" id="PS51186">
    <property type="entry name" value="GNAT"/>
    <property type="match status" value="1"/>
</dbReference>
<proteinExistence type="predicted"/>
<dbReference type="PANTHER" id="PTHR43792:SF13">
    <property type="entry name" value="ACETYLTRANSFERASE"/>
    <property type="match status" value="1"/>
</dbReference>
<protein>
    <recommendedName>
        <fullName evidence="1">N-acetyltransferase domain-containing protein</fullName>
    </recommendedName>
</protein>
<name>A0AAE8N834_9PEZI</name>
<dbReference type="SUPFAM" id="SSF55729">
    <property type="entry name" value="Acyl-CoA N-acyltransferases (Nat)"/>
    <property type="match status" value="1"/>
</dbReference>
<gene>
    <name evidence="2" type="ORF">DNG_09973</name>
</gene>